<keyword evidence="3" id="KW-1185">Reference proteome</keyword>
<dbReference type="GO" id="GO:0016740">
    <property type="term" value="F:transferase activity"/>
    <property type="evidence" value="ECO:0007669"/>
    <property type="project" value="UniProtKB-KW"/>
</dbReference>
<dbReference type="SUPFAM" id="SSF52833">
    <property type="entry name" value="Thioredoxin-like"/>
    <property type="match status" value="1"/>
</dbReference>
<dbReference type="AlphaFoldDB" id="A0A1C3UHV2"/>
<dbReference type="Gene3D" id="1.20.1050.10">
    <property type="match status" value="1"/>
</dbReference>
<organism evidence="2 3">
    <name type="scientific">Rhizobium multihospitium</name>
    <dbReference type="NCBI Taxonomy" id="410764"/>
    <lineage>
        <taxon>Bacteria</taxon>
        <taxon>Pseudomonadati</taxon>
        <taxon>Pseudomonadota</taxon>
        <taxon>Alphaproteobacteria</taxon>
        <taxon>Hyphomicrobiales</taxon>
        <taxon>Rhizobiaceae</taxon>
        <taxon>Rhizobium/Agrobacterium group</taxon>
        <taxon>Rhizobium</taxon>
    </lineage>
</organism>
<dbReference type="Pfam" id="PF13417">
    <property type="entry name" value="GST_N_3"/>
    <property type="match status" value="1"/>
</dbReference>
<reference evidence="3" key="1">
    <citation type="submission" date="2016-08" db="EMBL/GenBank/DDBJ databases">
        <authorList>
            <person name="Varghese N."/>
            <person name="Submissions Spin"/>
        </authorList>
    </citation>
    <scope>NUCLEOTIDE SEQUENCE [LARGE SCALE GENOMIC DNA]</scope>
    <source>
        <strain evidence="3">HAMBI 2975</strain>
    </source>
</reference>
<dbReference type="InterPro" id="IPR004045">
    <property type="entry name" value="Glutathione_S-Trfase_N"/>
</dbReference>
<dbReference type="InterPro" id="IPR036249">
    <property type="entry name" value="Thioredoxin-like_sf"/>
</dbReference>
<dbReference type="CDD" id="cd03205">
    <property type="entry name" value="GST_C_6"/>
    <property type="match status" value="1"/>
</dbReference>
<proteinExistence type="predicted"/>
<evidence type="ECO:0000259" key="1">
    <source>
        <dbReference type="Pfam" id="PF13417"/>
    </source>
</evidence>
<dbReference type="STRING" id="410764.GA0061103_2244"/>
<dbReference type="InterPro" id="IPR036282">
    <property type="entry name" value="Glutathione-S-Trfase_C_sf"/>
</dbReference>
<sequence length="209" mass="23291">MVVDMRLIGMLDSPFVRRVAISLRALDIAFVHEPLSVFSAFEAFADINPVVKAPSLVTDDGTVLMDSSLILEHAERIAAPGRSLIPLDPQAHARSLRIIGLALAACEKTVQIVYEHKLRPMEKQHQPWLDRVHGQLAAAYHLLEVEMPQAADPWLFGVRPLQADITSAVALRFTREMLPDALDVKACPRLHVLSVRAEESEEFRAFPFS</sequence>
<gene>
    <name evidence="2" type="ORF">GA0061103_2244</name>
</gene>
<dbReference type="EMBL" id="FMAG01000001">
    <property type="protein sequence ID" value="SCB15096.1"/>
    <property type="molecule type" value="Genomic_DNA"/>
</dbReference>
<evidence type="ECO:0000313" key="2">
    <source>
        <dbReference type="EMBL" id="SCB15096.1"/>
    </source>
</evidence>
<name>A0A1C3UHV2_9HYPH</name>
<dbReference type="Proteomes" id="UP000199101">
    <property type="component" value="Unassembled WGS sequence"/>
</dbReference>
<dbReference type="SUPFAM" id="SSF47616">
    <property type="entry name" value="GST C-terminal domain-like"/>
    <property type="match status" value="1"/>
</dbReference>
<evidence type="ECO:0000313" key="3">
    <source>
        <dbReference type="Proteomes" id="UP000199101"/>
    </source>
</evidence>
<dbReference type="Gene3D" id="3.40.30.10">
    <property type="entry name" value="Glutaredoxin"/>
    <property type="match status" value="1"/>
</dbReference>
<feature type="domain" description="GST N-terminal" evidence="1">
    <location>
        <begin position="7"/>
        <end position="79"/>
    </location>
</feature>
<accession>A0A1C3UHV2</accession>
<protein>
    <submittedName>
        <fullName evidence="2">Glutathione S-transferase</fullName>
    </submittedName>
</protein>
<keyword evidence="2" id="KW-0808">Transferase</keyword>